<evidence type="ECO:0000259" key="6">
    <source>
        <dbReference type="PROSITE" id="PS51677"/>
    </source>
</evidence>
<dbReference type="EMBL" id="JAUFPN010000206">
    <property type="protein sequence ID" value="MDN3568383.1"/>
    <property type="molecule type" value="Genomic_DNA"/>
</dbReference>
<evidence type="ECO:0000313" key="8">
    <source>
        <dbReference type="Proteomes" id="UP001529369"/>
    </source>
</evidence>
<dbReference type="GO" id="GO:0016787">
    <property type="term" value="F:hydrolase activity"/>
    <property type="evidence" value="ECO:0007669"/>
    <property type="project" value="UniProtKB-KW"/>
</dbReference>
<feature type="region of interest" description="Disordered" evidence="5">
    <location>
        <begin position="1"/>
        <end position="26"/>
    </location>
</feature>
<reference evidence="8" key="1">
    <citation type="journal article" date="2019" name="Int. J. Syst. Evol. Microbiol.">
        <title>The Global Catalogue of Microorganisms (GCM) 10K type strain sequencing project: providing services to taxonomists for standard genome sequencing and annotation.</title>
        <authorList>
            <consortium name="The Broad Institute Genomics Platform"/>
            <consortium name="The Broad Institute Genome Sequencing Center for Infectious Disease"/>
            <person name="Wu L."/>
            <person name="Ma J."/>
        </authorList>
    </citation>
    <scope>NUCLEOTIDE SEQUENCE [LARGE SCALE GENOMIC DNA]</scope>
    <source>
        <strain evidence="8">CECT 7131</strain>
    </source>
</reference>
<evidence type="ECO:0000256" key="1">
    <source>
        <dbReference type="ARBA" id="ARBA00003236"/>
    </source>
</evidence>
<comment type="similarity">
    <text evidence="2">Belongs to the polysaccharide deacetylase family.</text>
</comment>
<sequence>MHRPALGCRALSDDLTDRPRRGPGRLSPAARLAARLAPLRAWSPAPVPRASLWLHGVAALGIVAEPQHWPQMLAVLAGNHAVLGALMHPRSTQLGPNLVALPGTMGKAVALTFDDGPDPEVTPRVLDLLDRHGATASFFVIGRKAARHGALLREIGRRGHTIENHSYHHAKSFACRGPWALRREVVLTQRAVAEATGVAPRFFRAPMGLRSPLLDPVLALEGLQLVSWTRRGYDGRGDDPGRVLDRLTRGLAARDILLLHDGTPGTRPRGEAAVLAVLPPLLARCAAAGLRVGSLAPVAARASPAAAAGR</sequence>
<comment type="caution">
    <text evidence="7">The sequence shown here is derived from an EMBL/GenBank/DDBJ whole genome shotgun (WGS) entry which is preliminary data.</text>
</comment>
<name>A0ABT8AF89_9PROT</name>
<dbReference type="CDD" id="cd10917">
    <property type="entry name" value="CE4_NodB_like_6s_7s"/>
    <property type="match status" value="1"/>
</dbReference>
<dbReference type="InterPro" id="IPR002509">
    <property type="entry name" value="NODB_dom"/>
</dbReference>
<keyword evidence="8" id="KW-1185">Reference proteome</keyword>
<dbReference type="InterPro" id="IPR050248">
    <property type="entry name" value="Polysacc_deacetylase_ArnD"/>
</dbReference>
<feature type="domain" description="NodB homology" evidence="6">
    <location>
        <begin position="107"/>
        <end position="293"/>
    </location>
</feature>
<evidence type="ECO:0000256" key="5">
    <source>
        <dbReference type="SAM" id="MobiDB-lite"/>
    </source>
</evidence>
<dbReference type="Proteomes" id="UP001529369">
    <property type="component" value="Unassembled WGS sequence"/>
</dbReference>
<accession>A0ABT8AF89</accession>
<evidence type="ECO:0000313" key="7">
    <source>
        <dbReference type="EMBL" id="MDN3568383.1"/>
    </source>
</evidence>
<organism evidence="7 8">
    <name type="scientific">Paeniroseomonas aquatica</name>
    <dbReference type="NCBI Taxonomy" id="373043"/>
    <lineage>
        <taxon>Bacteria</taxon>
        <taxon>Pseudomonadati</taxon>
        <taxon>Pseudomonadota</taxon>
        <taxon>Alphaproteobacteria</taxon>
        <taxon>Acetobacterales</taxon>
        <taxon>Acetobacteraceae</taxon>
        <taxon>Paeniroseomonas</taxon>
    </lineage>
</organism>
<dbReference type="RefSeq" id="WP_290320496.1">
    <property type="nucleotide sequence ID" value="NZ_JAUFPN010000206.1"/>
</dbReference>
<evidence type="ECO:0000256" key="2">
    <source>
        <dbReference type="ARBA" id="ARBA00010973"/>
    </source>
</evidence>
<keyword evidence="7" id="KW-0378">Hydrolase</keyword>
<dbReference type="PANTHER" id="PTHR10587:SF137">
    <property type="entry name" value="4-DEOXY-4-FORMAMIDO-L-ARABINOSE-PHOSPHOUNDECAPRENOL DEFORMYLASE ARND-RELATED"/>
    <property type="match status" value="1"/>
</dbReference>
<proteinExistence type="inferred from homology"/>
<dbReference type="SUPFAM" id="SSF88713">
    <property type="entry name" value="Glycoside hydrolase/deacetylase"/>
    <property type="match status" value="1"/>
</dbReference>
<evidence type="ECO:0000256" key="3">
    <source>
        <dbReference type="ARBA" id="ARBA00020071"/>
    </source>
</evidence>
<gene>
    <name evidence="7" type="ORF">QWZ14_28725</name>
</gene>
<evidence type="ECO:0000256" key="4">
    <source>
        <dbReference type="ARBA" id="ARBA00032976"/>
    </source>
</evidence>
<dbReference type="InterPro" id="IPR011330">
    <property type="entry name" value="Glyco_hydro/deAcase_b/a-brl"/>
</dbReference>
<dbReference type="PANTHER" id="PTHR10587">
    <property type="entry name" value="GLYCOSYL TRANSFERASE-RELATED"/>
    <property type="match status" value="1"/>
</dbReference>
<dbReference type="PROSITE" id="PS51677">
    <property type="entry name" value="NODB"/>
    <property type="match status" value="1"/>
</dbReference>
<dbReference type="Gene3D" id="3.20.20.370">
    <property type="entry name" value="Glycoside hydrolase/deacetylase"/>
    <property type="match status" value="1"/>
</dbReference>
<protein>
    <recommendedName>
        <fullName evidence="3">Chitooligosaccharide deacetylase</fullName>
    </recommendedName>
    <alternativeName>
        <fullName evidence="4">Nodulation protein B</fullName>
    </alternativeName>
</protein>
<feature type="compositionally biased region" description="Basic and acidic residues" evidence="5">
    <location>
        <begin position="11"/>
        <end position="20"/>
    </location>
</feature>
<dbReference type="Pfam" id="PF01522">
    <property type="entry name" value="Polysacc_deac_1"/>
    <property type="match status" value="1"/>
</dbReference>
<comment type="function">
    <text evidence="1">Is involved in generating a small heat-stable compound (Nod), an acylated oligomer of N-acetylglucosamine, that stimulates mitosis in various plant protoplasts.</text>
</comment>